<dbReference type="AlphaFoldDB" id="A0A699ILW1"/>
<name>A0A699ILW1_TANCI</name>
<reference evidence="2" key="1">
    <citation type="journal article" date="2019" name="Sci. Rep.">
        <title>Draft genome of Tanacetum cinerariifolium, the natural source of mosquito coil.</title>
        <authorList>
            <person name="Yamashiro T."/>
            <person name="Shiraishi A."/>
            <person name="Satake H."/>
            <person name="Nakayama K."/>
        </authorList>
    </citation>
    <scope>NUCLEOTIDE SEQUENCE</scope>
</reference>
<evidence type="ECO:0000313" key="2">
    <source>
        <dbReference type="EMBL" id="GEZ67580.1"/>
    </source>
</evidence>
<feature type="region of interest" description="Disordered" evidence="1">
    <location>
        <begin position="226"/>
        <end position="270"/>
    </location>
</feature>
<accession>A0A699ILW1</accession>
<feature type="region of interest" description="Disordered" evidence="1">
    <location>
        <begin position="137"/>
        <end position="162"/>
    </location>
</feature>
<feature type="compositionally biased region" description="Acidic residues" evidence="1">
    <location>
        <begin position="245"/>
        <end position="260"/>
    </location>
</feature>
<gene>
    <name evidence="2" type="ORF">Tci_539553</name>
</gene>
<comment type="caution">
    <text evidence="2">The sequence shown here is derived from an EMBL/GenBank/DDBJ whole genome shotgun (WGS) entry which is preliminary data.</text>
</comment>
<dbReference type="EMBL" id="BKCJ010308669">
    <property type="protein sequence ID" value="GEZ67580.1"/>
    <property type="molecule type" value="Genomic_DNA"/>
</dbReference>
<feature type="compositionally biased region" description="Polar residues" evidence="1">
    <location>
        <begin position="149"/>
        <end position="160"/>
    </location>
</feature>
<feature type="compositionally biased region" description="Basic and acidic residues" evidence="1">
    <location>
        <begin position="230"/>
        <end position="244"/>
    </location>
</feature>
<organism evidence="2">
    <name type="scientific">Tanacetum cinerariifolium</name>
    <name type="common">Dalmatian daisy</name>
    <name type="synonym">Chrysanthemum cinerariifolium</name>
    <dbReference type="NCBI Taxonomy" id="118510"/>
    <lineage>
        <taxon>Eukaryota</taxon>
        <taxon>Viridiplantae</taxon>
        <taxon>Streptophyta</taxon>
        <taxon>Embryophyta</taxon>
        <taxon>Tracheophyta</taxon>
        <taxon>Spermatophyta</taxon>
        <taxon>Magnoliopsida</taxon>
        <taxon>eudicotyledons</taxon>
        <taxon>Gunneridae</taxon>
        <taxon>Pentapetalae</taxon>
        <taxon>asterids</taxon>
        <taxon>campanulids</taxon>
        <taxon>Asterales</taxon>
        <taxon>Asteraceae</taxon>
        <taxon>Asteroideae</taxon>
        <taxon>Anthemideae</taxon>
        <taxon>Anthemidinae</taxon>
        <taxon>Tanacetum</taxon>
    </lineage>
</organism>
<evidence type="ECO:0000256" key="1">
    <source>
        <dbReference type="SAM" id="MobiDB-lite"/>
    </source>
</evidence>
<sequence length="419" mass="46437">MSTPAHFDSEIFLRINEAQSSRVPVPLSDDPYRAVRQSHLADTDTESGPLKDLRETKIPHPLLVVPSSVPSSDDLYMTVGQDHTPITIDIESEPKEAPLEIEEFQPLVSKAPLIDDEFEVSEPSDIRITSSHSLASSNFTAPLSPDHPLTQTSPTHTPNRASFHRRIVRMAVRTQPTLSPGMSARIPKAAALSPYSFRKRYRSSYETPSPLSSLTLPIRKRYQGTSELIEDTKGESSEPNSERDGSEDETSDSEEEEEAAPEGQHQAVLVEDTAMDEPLGLGYGALRRRELVVGRGEMPNTFEVGQSFRSVPEHEEVERVYALRQPNLVTWLSGSLSVSSSSPAVPTPIVSPVTTSATIIAVDKDEFLEVGVQLELHGSILHDHTQWLDALPPTLFEGYVRDLRELYTRSRAIRDDILS</sequence>
<proteinExistence type="predicted"/>
<protein>
    <submittedName>
        <fullName evidence="2">Uncharacterized protein</fullName>
    </submittedName>
</protein>